<dbReference type="InterPro" id="IPR034660">
    <property type="entry name" value="DinB/YfiT-like"/>
</dbReference>
<evidence type="ECO:0000313" key="3">
    <source>
        <dbReference type="Proteomes" id="UP000220133"/>
    </source>
</evidence>
<protein>
    <submittedName>
        <fullName evidence="2">Metal-dependent hydrolase</fullName>
    </submittedName>
</protein>
<dbReference type="SUPFAM" id="SSF109854">
    <property type="entry name" value="DinB/YfiT-like putative metalloenzymes"/>
    <property type="match status" value="1"/>
</dbReference>
<organism evidence="2 3">
    <name type="scientific">Chitinophaga caeni</name>
    <dbReference type="NCBI Taxonomy" id="2029983"/>
    <lineage>
        <taxon>Bacteria</taxon>
        <taxon>Pseudomonadati</taxon>
        <taxon>Bacteroidota</taxon>
        <taxon>Chitinophagia</taxon>
        <taxon>Chitinophagales</taxon>
        <taxon>Chitinophagaceae</taxon>
        <taxon>Chitinophaga</taxon>
    </lineage>
</organism>
<dbReference type="GO" id="GO:0016787">
    <property type="term" value="F:hydrolase activity"/>
    <property type="evidence" value="ECO:0007669"/>
    <property type="project" value="UniProtKB-KW"/>
</dbReference>
<dbReference type="Gene3D" id="1.20.120.450">
    <property type="entry name" value="dinb family like domain"/>
    <property type="match status" value="1"/>
</dbReference>
<name>A0A291QX30_9BACT</name>
<sequence length="180" mass="21216">MNPTLEELRYPIGQPDFTVAVTPKLRQQLINDIRYLPSLVEVAVQHLDAHQLQHPYRPGGWTVAQVVHHLADSHQNGLFRLKLALTEQQPIIKPYDEGAWAMLPDYIHTPINISITLLHSLHRKWVEILEHMQENDWKRDFYHPEAKVIMNLDQHLVNYAWHGKHHLAHIENLIEREAWK</sequence>
<dbReference type="RefSeq" id="WP_098194860.1">
    <property type="nucleotide sequence ID" value="NZ_CP023777.1"/>
</dbReference>
<keyword evidence="2" id="KW-0378">Hydrolase</keyword>
<evidence type="ECO:0000313" key="2">
    <source>
        <dbReference type="EMBL" id="ATL48487.1"/>
    </source>
</evidence>
<dbReference type="Proteomes" id="UP000220133">
    <property type="component" value="Chromosome"/>
</dbReference>
<reference evidence="2 3" key="1">
    <citation type="submission" date="2017-10" db="EMBL/GenBank/DDBJ databases">
        <title>Paenichitinophaga pekingensis gen. nov., sp. nov., isolated from activated sludge.</title>
        <authorList>
            <person name="Jin D."/>
            <person name="Kong X."/>
            <person name="Deng Y."/>
            <person name="Bai Z."/>
        </authorList>
    </citation>
    <scope>NUCLEOTIDE SEQUENCE [LARGE SCALE GENOMIC DNA]</scope>
    <source>
        <strain evidence="2 3">13</strain>
    </source>
</reference>
<dbReference type="InterPro" id="IPR024775">
    <property type="entry name" value="DinB-like"/>
</dbReference>
<proteinExistence type="predicted"/>
<evidence type="ECO:0000259" key="1">
    <source>
        <dbReference type="Pfam" id="PF12867"/>
    </source>
</evidence>
<accession>A0A291QX30</accession>
<dbReference type="AlphaFoldDB" id="A0A291QX30"/>
<dbReference type="OrthoDB" id="9796039at2"/>
<dbReference type="KEGG" id="cbae:COR50_15705"/>
<dbReference type="Pfam" id="PF12867">
    <property type="entry name" value="DinB_2"/>
    <property type="match status" value="1"/>
</dbReference>
<gene>
    <name evidence="2" type="ORF">COR50_15705</name>
</gene>
<feature type="domain" description="DinB-like" evidence="1">
    <location>
        <begin position="39"/>
        <end position="170"/>
    </location>
</feature>
<keyword evidence="3" id="KW-1185">Reference proteome</keyword>
<dbReference type="EMBL" id="CP023777">
    <property type="protein sequence ID" value="ATL48487.1"/>
    <property type="molecule type" value="Genomic_DNA"/>
</dbReference>
<dbReference type="NCBIfam" id="NF009807">
    <property type="entry name" value="PRK13291.1"/>
    <property type="match status" value="1"/>
</dbReference>